<dbReference type="Pfam" id="PF13561">
    <property type="entry name" value="adh_short_C2"/>
    <property type="match status" value="1"/>
</dbReference>
<dbReference type="InterPro" id="IPR002347">
    <property type="entry name" value="SDR_fam"/>
</dbReference>
<dbReference type="OrthoDB" id="3208554at2"/>
<comment type="similarity">
    <text evidence="1">Belongs to the short-chain dehydrogenases/reductases (SDR) family.</text>
</comment>
<evidence type="ECO:0000313" key="4">
    <source>
        <dbReference type="Proteomes" id="UP000319865"/>
    </source>
</evidence>
<evidence type="ECO:0000256" key="1">
    <source>
        <dbReference type="ARBA" id="ARBA00006484"/>
    </source>
</evidence>
<name>A0A543PEA6_9ACTN</name>
<proteinExistence type="inferred from homology"/>
<gene>
    <name evidence="3" type="ORF">FHU33_1818</name>
</gene>
<dbReference type="GO" id="GO:0016491">
    <property type="term" value="F:oxidoreductase activity"/>
    <property type="evidence" value="ECO:0007669"/>
    <property type="project" value="UniProtKB-KW"/>
</dbReference>
<comment type="caution">
    <text evidence="3">The sequence shown here is derived from an EMBL/GenBank/DDBJ whole genome shotgun (WGS) entry which is preliminary data.</text>
</comment>
<dbReference type="PANTHER" id="PTHR43943:SF17">
    <property type="entry name" value="3-PHENYLPROPIONATE-DIHYDRODIOL_CINNAMIC ACID-DIHYDRODIOL DEHYDROGENASE"/>
    <property type="match status" value="1"/>
</dbReference>
<dbReference type="InterPro" id="IPR036291">
    <property type="entry name" value="NAD(P)-bd_dom_sf"/>
</dbReference>
<dbReference type="Gene3D" id="3.40.50.720">
    <property type="entry name" value="NAD(P)-binding Rossmann-like Domain"/>
    <property type="match status" value="1"/>
</dbReference>
<dbReference type="FunFam" id="3.40.50.720:FF:000084">
    <property type="entry name" value="Short-chain dehydrogenase reductase"/>
    <property type="match status" value="1"/>
</dbReference>
<organism evidence="3 4">
    <name type="scientific">Blastococcus colisei</name>
    <dbReference type="NCBI Taxonomy" id="1564162"/>
    <lineage>
        <taxon>Bacteria</taxon>
        <taxon>Bacillati</taxon>
        <taxon>Actinomycetota</taxon>
        <taxon>Actinomycetes</taxon>
        <taxon>Geodermatophilales</taxon>
        <taxon>Geodermatophilaceae</taxon>
        <taxon>Blastococcus</taxon>
    </lineage>
</organism>
<dbReference type="RefSeq" id="WP_142025053.1">
    <property type="nucleotide sequence ID" value="NZ_VFQE01000001.1"/>
</dbReference>
<keyword evidence="4" id="KW-1185">Reference proteome</keyword>
<dbReference type="CDD" id="cd05233">
    <property type="entry name" value="SDR_c"/>
    <property type="match status" value="1"/>
</dbReference>
<sequence length="254" mass="26196">MDLQLNGSRVLVTGGTRGIGRAIVEAFVDEGAVVEFCARDGAEIDATEKALAERSGGRATGVQVDVADGPALTAWVDAAAGRMGGLDAVVANVSALAVPDTEENWRLSFEVDLMHTVRLSKAALPHLEASGRGAIVALSSVTGREADFASGPYGTMKTAIVGYISGLAFQLAGRGVRANVVSPGNTYFEGGIWNGIQQGDPELFADSLTLNPTGRMGTPEEMARAVAFLASPVSSFTTGTNLVVDGALTRGIQL</sequence>
<dbReference type="SUPFAM" id="SSF51735">
    <property type="entry name" value="NAD(P)-binding Rossmann-fold domains"/>
    <property type="match status" value="1"/>
</dbReference>
<accession>A0A543PEA6</accession>
<dbReference type="PANTHER" id="PTHR43943">
    <property type="entry name" value="DEHYDROGENASE/REDUCTASE (SDR FAMILY) MEMBER 4"/>
    <property type="match status" value="1"/>
</dbReference>
<protein>
    <submittedName>
        <fullName evidence="3">NAD(P)-dependent dehydrogenase (Short-subunit alcohol dehydrogenase family)</fullName>
    </submittedName>
</protein>
<dbReference type="PRINTS" id="PR00081">
    <property type="entry name" value="GDHRDH"/>
</dbReference>
<reference evidence="3 4" key="1">
    <citation type="submission" date="2019-06" db="EMBL/GenBank/DDBJ databases">
        <title>Sequencing the genomes of 1000 actinobacteria strains.</title>
        <authorList>
            <person name="Klenk H.-P."/>
        </authorList>
    </citation>
    <scope>NUCLEOTIDE SEQUENCE [LARGE SCALE GENOMIC DNA]</scope>
    <source>
        <strain evidence="3 4">DSM 46837</strain>
    </source>
</reference>
<evidence type="ECO:0000256" key="2">
    <source>
        <dbReference type="ARBA" id="ARBA00023002"/>
    </source>
</evidence>
<dbReference type="EMBL" id="VFQE01000001">
    <property type="protein sequence ID" value="TQN42418.1"/>
    <property type="molecule type" value="Genomic_DNA"/>
</dbReference>
<evidence type="ECO:0000313" key="3">
    <source>
        <dbReference type="EMBL" id="TQN42418.1"/>
    </source>
</evidence>
<keyword evidence="2" id="KW-0560">Oxidoreductase</keyword>
<dbReference type="AlphaFoldDB" id="A0A543PEA6"/>
<dbReference type="Proteomes" id="UP000319865">
    <property type="component" value="Unassembled WGS sequence"/>
</dbReference>